<evidence type="ECO:0000256" key="1">
    <source>
        <dbReference type="ARBA" id="ARBA00004141"/>
    </source>
</evidence>
<dbReference type="GO" id="GO:0003700">
    <property type="term" value="F:DNA-binding transcription factor activity"/>
    <property type="evidence" value="ECO:0007669"/>
    <property type="project" value="TreeGrafter"/>
</dbReference>
<feature type="transmembrane region" description="Helical" evidence="6">
    <location>
        <begin position="73"/>
        <end position="100"/>
    </location>
</feature>
<evidence type="ECO:0000256" key="2">
    <source>
        <dbReference type="ARBA" id="ARBA00022692"/>
    </source>
</evidence>
<dbReference type="CDD" id="cd00093">
    <property type="entry name" value="HTH_XRE"/>
    <property type="match status" value="1"/>
</dbReference>
<feature type="transmembrane region" description="Helical" evidence="6">
    <location>
        <begin position="147"/>
        <end position="168"/>
    </location>
</feature>
<evidence type="ECO:0000256" key="3">
    <source>
        <dbReference type="ARBA" id="ARBA00022989"/>
    </source>
</evidence>
<dbReference type="GO" id="GO:0003677">
    <property type="term" value="F:DNA binding"/>
    <property type="evidence" value="ECO:0007669"/>
    <property type="project" value="UniProtKB-KW"/>
</dbReference>
<dbReference type="InterPro" id="IPR010982">
    <property type="entry name" value="Lambda_DNA-bd_dom_sf"/>
</dbReference>
<organism evidence="8 9">
    <name type="scientific">Paenimyroides tangerinum</name>
    <dbReference type="NCBI Taxonomy" id="2488728"/>
    <lineage>
        <taxon>Bacteria</taxon>
        <taxon>Pseudomonadati</taxon>
        <taxon>Bacteroidota</taxon>
        <taxon>Flavobacteriia</taxon>
        <taxon>Flavobacteriales</taxon>
        <taxon>Flavobacteriaceae</taxon>
        <taxon>Paenimyroides</taxon>
    </lineage>
</organism>
<comment type="subcellular location">
    <subcellularLocation>
        <location evidence="1">Membrane</location>
        <topology evidence="1">Multi-pass membrane protein</topology>
    </subcellularLocation>
</comment>
<feature type="domain" description="HTH cro/C1-type" evidence="7">
    <location>
        <begin position="8"/>
        <end position="62"/>
    </location>
</feature>
<name>A0A3P3W9A7_9FLAO</name>
<dbReference type="SMART" id="SM00530">
    <property type="entry name" value="HTH_XRE"/>
    <property type="match status" value="1"/>
</dbReference>
<dbReference type="SUPFAM" id="SSF47413">
    <property type="entry name" value="lambda repressor-like DNA-binding domains"/>
    <property type="match status" value="1"/>
</dbReference>
<keyword evidence="2 6" id="KW-0812">Transmembrane</keyword>
<protein>
    <submittedName>
        <fullName evidence="8">Helix-turn-helix domain-containing protein</fullName>
    </submittedName>
</protein>
<dbReference type="InterPro" id="IPR019109">
    <property type="entry name" value="MamF_MmsF"/>
</dbReference>
<dbReference type="PANTHER" id="PTHR46797">
    <property type="entry name" value="HTH-TYPE TRANSCRIPTIONAL REGULATOR"/>
    <property type="match status" value="1"/>
</dbReference>
<dbReference type="Pfam" id="PF09685">
    <property type="entry name" value="MamF_MmsF"/>
    <property type="match status" value="1"/>
</dbReference>
<feature type="transmembrane region" description="Helical" evidence="6">
    <location>
        <begin position="121"/>
        <end position="141"/>
    </location>
</feature>
<dbReference type="InterPro" id="IPR050807">
    <property type="entry name" value="TransReg_Diox_bact_type"/>
</dbReference>
<dbReference type="RefSeq" id="WP_125018985.1">
    <property type="nucleotide sequence ID" value="NZ_RQVQ01000016.1"/>
</dbReference>
<evidence type="ECO:0000256" key="6">
    <source>
        <dbReference type="SAM" id="Phobius"/>
    </source>
</evidence>
<evidence type="ECO:0000256" key="4">
    <source>
        <dbReference type="ARBA" id="ARBA00023125"/>
    </source>
</evidence>
<dbReference type="AlphaFoldDB" id="A0A3P3W9A7"/>
<evidence type="ECO:0000256" key="5">
    <source>
        <dbReference type="ARBA" id="ARBA00023136"/>
    </source>
</evidence>
<reference evidence="8 9" key="1">
    <citation type="submission" date="2018-11" db="EMBL/GenBank/DDBJ databases">
        <title>Flavobacterium sp. nov., YIM 102701-2 draft genome.</title>
        <authorList>
            <person name="Li G."/>
            <person name="Jiang Y."/>
        </authorList>
    </citation>
    <scope>NUCLEOTIDE SEQUENCE [LARGE SCALE GENOMIC DNA]</scope>
    <source>
        <strain evidence="8 9">YIM 102701-2</strain>
    </source>
</reference>
<proteinExistence type="predicted"/>
<gene>
    <name evidence="8" type="ORF">EG240_08595</name>
</gene>
<dbReference type="EMBL" id="RQVQ01000016">
    <property type="protein sequence ID" value="RRJ90576.1"/>
    <property type="molecule type" value="Genomic_DNA"/>
</dbReference>
<evidence type="ECO:0000313" key="9">
    <source>
        <dbReference type="Proteomes" id="UP000275719"/>
    </source>
</evidence>
<dbReference type="Proteomes" id="UP000275719">
    <property type="component" value="Unassembled WGS sequence"/>
</dbReference>
<comment type="caution">
    <text evidence="8">The sequence shown here is derived from an EMBL/GenBank/DDBJ whole genome shotgun (WGS) entry which is preliminary data.</text>
</comment>
<dbReference type="Pfam" id="PF01381">
    <property type="entry name" value="HTH_3"/>
    <property type="match status" value="1"/>
</dbReference>
<keyword evidence="9" id="KW-1185">Reference proteome</keyword>
<evidence type="ECO:0000259" key="7">
    <source>
        <dbReference type="PROSITE" id="PS50943"/>
    </source>
</evidence>
<keyword evidence="5 6" id="KW-0472">Membrane</keyword>
<dbReference type="Gene3D" id="1.10.260.40">
    <property type="entry name" value="lambda repressor-like DNA-binding domains"/>
    <property type="match status" value="1"/>
</dbReference>
<sequence length="193" mass="22215">METIGIKISQIRNQKALSQEQLAELSKVNVRTIQRIENNETTPRGATLKLLCDALEITPDEIVNFDKIQDNSFIVWLHLSVLLGYVLPLGNIIVPLILWIKNRNKIDCVDSQGKNIINFQIIFSIILFVIILFSISTILIFSKATDILFYYQFGFLLTMLLPILNFIYPIINAIRISKGTIRNFYPTIIRFIK</sequence>
<dbReference type="InterPro" id="IPR001387">
    <property type="entry name" value="Cro/C1-type_HTH"/>
</dbReference>
<accession>A0A3P3W9A7</accession>
<keyword evidence="4" id="KW-0238">DNA-binding</keyword>
<evidence type="ECO:0000313" key="8">
    <source>
        <dbReference type="EMBL" id="RRJ90576.1"/>
    </source>
</evidence>
<dbReference type="OrthoDB" id="1357763at2"/>
<dbReference type="PANTHER" id="PTHR46797:SF1">
    <property type="entry name" value="METHYLPHOSPHONATE SYNTHASE"/>
    <property type="match status" value="1"/>
</dbReference>
<keyword evidence="3 6" id="KW-1133">Transmembrane helix</keyword>
<dbReference type="GO" id="GO:0005829">
    <property type="term" value="C:cytosol"/>
    <property type="evidence" value="ECO:0007669"/>
    <property type="project" value="TreeGrafter"/>
</dbReference>
<dbReference type="PROSITE" id="PS50943">
    <property type="entry name" value="HTH_CROC1"/>
    <property type="match status" value="1"/>
</dbReference>